<feature type="domain" description="FHA" evidence="2">
    <location>
        <begin position="28"/>
        <end position="78"/>
    </location>
</feature>
<evidence type="ECO:0000313" key="4">
    <source>
        <dbReference type="Proteomes" id="UP000547674"/>
    </source>
</evidence>
<evidence type="ECO:0000313" key="3">
    <source>
        <dbReference type="EMBL" id="NNF06252.1"/>
    </source>
</evidence>
<dbReference type="PROSITE" id="PS50006">
    <property type="entry name" value="FHA_DOMAIN"/>
    <property type="match status" value="1"/>
</dbReference>
<dbReference type="Gene3D" id="2.60.200.20">
    <property type="match status" value="1"/>
</dbReference>
<dbReference type="InterPro" id="IPR008984">
    <property type="entry name" value="SMAD_FHA_dom_sf"/>
</dbReference>
<accession>A0A7Y2E892</accession>
<protein>
    <submittedName>
        <fullName evidence="3">FHA domain-containing protein</fullName>
    </submittedName>
</protein>
<proteinExistence type="predicted"/>
<evidence type="ECO:0000256" key="1">
    <source>
        <dbReference type="SAM" id="Phobius"/>
    </source>
</evidence>
<dbReference type="Pfam" id="PF00498">
    <property type="entry name" value="FHA"/>
    <property type="match status" value="1"/>
</dbReference>
<name>A0A7Y2E892_UNCEI</name>
<dbReference type="SUPFAM" id="SSF49879">
    <property type="entry name" value="SMAD/FHA domain"/>
    <property type="match status" value="1"/>
</dbReference>
<gene>
    <name evidence="3" type="ORF">HKN21_05795</name>
</gene>
<sequence length="192" mass="20960">MSDSKVIKIRLSLKGRPMRTFTFNKTSISVGRDPNSDIFLDNPGVSRDHLKIEQTPGGYYAVEDLGSANGTFVNDNQVQREYLMNNDVVRVGKFSLWISYQEDKRGDAASGTPVSANTYEGTTVLSVSELDEMMTKVAETDAEPPQLQVIQGSNQEEKPSAAVRSELMLPTTLMAFAAGAIVGAAVMWFVVS</sequence>
<keyword evidence="1" id="KW-0472">Membrane</keyword>
<keyword evidence="1" id="KW-1133">Transmembrane helix</keyword>
<evidence type="ECO:0000259" key="2">
    <source>
        <dbReference type="PROSITE" id="PS50006"/>
    </source>
</evidence>
<keyword evidence="1" id="KW-0812">Transmembrane</keyword>
<comment type="caution">
    <text evidence="3">The sequence shown here is derived from an EMBL/GenBank/DDBJ whole genome shotgun (WGS) entry which is preliminary data.</text>
</comment>
<dbReference type="EMBL" id="JABDJR010000218">
    <property type="protein sequence ID" value="NNF06252.1"/>
    <property type="molecule type" value="Genomic_DNA"/>
</dbReference>
<feature type="transmembrane region" description="Helical" evidence="1">
    <location>
        <begin position="167"/>
        <end position="191"/>
    </location>
</feature>
<dbReference type="PANTHER" id="PTHR23308">
    <property type="entry name" value="NUCLEAR INHIBITOR OF PROTEIN PHOSPHATASE-1"/>
    <property type="match status" value="1"/>
</dbReference>
<dbReference type="InterPro" id="IPR000253">
    <property type="entry name" value="FHA_dom"/>
</dbReference>
<dbReference type="InterPro" id="IPR050923">
    <property type="entry name" value="Cell_Proc_Reg/RNA_Proc"/>
</dbReference>
<dbReference type="Proteomes" id="UP000547674">
    <property type="component" value="Unassembled WGS sequence"/>
</dbReference>
<reference evidence="3 4" key="1">
    <citation type="submission" date="2020-03" db="EMBL/GenBank/DDBJ databases">
        <title>Metabolic flexibility allows generalist bacteria to become dominant in a frequently disturbed ecosystem.</title>
        <authorList>
            <person name="Chen Y.-J."/>
            <person name="Leung P.M."/>
            <person name="Bay S.K."/>
            <person name="Hugenholtz P."/>
            <person name="Kessler A.J."/>
            <person name="Shelley G."/>
            <person name="Waite D.W."/>
            <person name="Cook P.L."/>
            <person name="Greening C."/>
        </authorList>
    </citation>
    <scope>NUCLEOTIDE SEQUENCE [LARGE SCALE GENOMIC DNA]</scope>
    <source>
        <strain evidence="3">SS_bin_28</strain>
    </source>
</reference>
<dbReference type="AlphaFoldDB" id="A0A7Y2E892"/>
<organism evidence="3 4">
    <name type="scientific">Eiseniibacteriota bacterium</name>
    <dbReference type="NCBI Taxonomy" id="2212470"/>
    <lineage>
        <taxon>Bacteria</taxon>
        <taxon>Candidatus Eiseniibacteriota</taxon>
    </lineage>
</organism>
<dbReference type="CDD" id="cd00060">
    <property type="entry name" value="FHA"/>
    <property type="match status" value="1"/>
</dbReference>
<dbReference type="SMART" id="SM00240">
    <property type="entry name" value="FHA"/>
    <property type="match status" value="1"/>
</dbReference>